<dbReference type="AlphaFoldDB" id="A0A314KH64"/>
<comment type="caution">
    <text evidence="2">The sequence shown here is derived from an EMBL/GenBank/DDBJ whole genome shotgun (WGS) entry which is preliminary data.</text>
</comment>
<evidence type="ECO:0000313" key="2">
    <source>
        <dbReference type="EMBL" id="OIT28623.1"/>
    </source>
</evidence>
<dbReference type="GO" id="GO:0004523">
    <property type="term" value="F:RNA-DNA hybrid ribonuclease activity"/>
    <property type="evidence" value="ECO:0007669"/>
    <property type="project" value="InterPro"/>
</dbReference>
<dbReference type="InterPro" id="IPR036397">
    <property type="entry name" value="RNaseH_sf"/>
</dbReference>
<feature type="domain" description="RNase H type-1" evidence="1">
    <location>
        <begin position="18"/>
        <end position="136"/>
    </location>
</feature>
<feature type="non-terminal residue" evidence="2">
    <location>
        <position position="214"/>
    </location>
</feature>
<dbReference type="Gene3D" id="3.30.420.10">
    <property type="entry name" value="Ribonuclease H-like superfamily/Ribonuclease H"/>
    <property type="match status" value="1"/>
</dbReference>
<feature type="non-terminal residue" evidence="2">
    <location>
        <position position="1"/>
    </location>
</feature>
<dbReference type="SMR" id="A0A314KH64"/>
<dbReference type="InterPro" id="IPR044730">
    <property type="entry name" value="RNase_H-like_dom_plant"/>
</dbReference>
<protein>
    <recommendedName>
        <fullName evidence="1">RNase H type-1 domain-containing protein</fullName>
    </recommendedName>
</protein>
<reference evidence="2" key="1">
    <citation type="submission" date="2016-11" db="EMBL/GenBank/DDBJ databases">
        <title>The genome of Nicotiana attenuata.</title>
        <authorList>
            <person name="Xu S."/>
            <person name="Brockmoeller T."/>
            <person name="Gaquerel E."/>
            <person name="Navarro A."/>
            <person name="Kuhl H."/>
            <person name="Gase K."/>
            <person name="Ling Z."/>
            <person name="Zhou W."/>
            <person name="Kreitzer C."/>
            <person name="Stanke M."/>
            <person name="Tang H."/>
            <person name="Lyons E."/>
            <person name="Pandey P."/>
            <person name="Pandey S.P."/>
            <person name="Timmermann B."/>
            <person name="Baldwin I.T."/>
        </authorList>
    </citation>
    <scope>NUCLEOTIDE SEQUENCE [LARGE SCALE GENOMIC DNA]</scope>
    <source>
        <strain evidence="2">UT</strain>
    </source>
</reference>
<dbReference type="Pfam" id="PF13456">
    <property type="entry name" value="RVT_3"/>
    <property type="match status" value="1"/>
</dbReference>
<dbReference type="EMBL" id="MJEQ01002001">
    <property type="protein sequence ID" value="OIT28623.1"/>
    <property type="molecule type" value="Genomic_DNA"/>
</dbReference>
<dbReference type="Proteomes" id="UP000187609">
    <property type="component" value="Unassembled WGS sequence"/>
</dbReference>
<name>A0A314KH64_NICAT</name>
<evidence type="ECO:0000313" key="3">
    <source>
        <dbReference type="Proteomes" id="UP000187609"/>
    </source>
</evidence>
<gene>
    <name evidence="2" type="ORF">A4A49_63639</name>
</gene>
<dbReference type="Gramene" id="OIT28623">
    <property type="protein sequence ID" value="OIT28623"/>
    <property type="gene ID" value="A4A49_63639"/>
</dbReference>
<evidence type="ECO:0000259" key="1">
    <source>
        <dbReference type="Pfam" id="PF13456"/>
    </source>
</evidence>
<dbReference type="PANTHER" id="PTHR47723">
    <property type="entry name" value="OS05G0353850 PROTEIN"/>
    <property type="match status" value="1"/>
</dbReference>
<dbReference type="SUPFAM" id="SSF53098">
    <property type="entry name" value="Ribonuclease H-like"/>
    <property type="match status" value="1"/>
</dbReference>
<sequence length="214" mass="24103">IDINVVWNKPRGNSLKLNTDGSFILKNSLCGIGGVIRNNNGHWLVGFQEVVPCFSSVHAELLALKQGLYVARMQGLSNIEVKMDSTDAINCLENGMPFLNDIIFECRSLIMQLKVQTISHTFREGNKLAHRMAREALSNVKCRDLTILYYPPLFVNEVLQSDVEGITYVTKKLSKDVCYRLAHFENKNVLRDIVCNSQVVNTLSGDYDCMNTTI</sequence>
<dbReference type="STRING" id="49451.A0A314KH64"/>
<dbReference type="CDD" id="cd06222">
    <property type="entry name" value="RNase_H_like"/>
    <property type="match status" value="1"/>
</dbReference>
<organism evidence="2 3">
    <name type="scientific">Nicotiana attenuata</name>
    <name type="common">Coyote tobacco</name>
    <dbReference type="NCBI Taxonomy" id="49451"/>
    <lineage>
        <taxon>Eukaryota</taxon>
        <taxon>Viridiplantae</taxon>
        <taxon>Streptophyta</taxon>
        <taxon>Embryophyta</taxon>
        <taxon>Tracheophyta</taxon>
        <taxon>Spermatophyta</taxon>
        <taxon>Magnoliopsida</taxon>
        <taxon>eudicotyledons</taxon>
        <taxon>Gunneridae</taxon>
        <taxon>Pentapetalae</taxon>
        <taxon>asterids</taxon>
        <taxon>lamiids</taxon>
        <taxon>Solanales</taxon>
        <taxon>Solanaceae</taxon>
        <taxon>Nicotianoideae</taxon>
        <taxon>Nicotianeae</taxon>
        <taxon>Nicotiana</taxon>
    </lineage>
</organism>
<dbReference type="GO" id="GO:0003676">
    <property type="term" value="F:nucleic acid binding"/>
    <property type="evidence" value="ECO:0007669"/>
    <property type="project" value="InterPro"/>
</dbReference>
<dbReference type="InterPro" id="IPR053151">
    <property type="entry name" value="RNase_H-like"/>
</dbReference>
<accession>A0A314KH64</accession>
<proteinExistence type="predicted"/>
<dbReference type="InterPro" id="IPR002156">
    <property type="entry name" value="RNaseH_domain"/>
</dbReference>
<dbReference type="InterPro" id="IPR012337">
    <property type="entry name" value="RNaseH-like_sf"/>
</dbReference>
<dbReference type="PANTHER" id="PTHR47723:SF23">
    <property type="entry name" value="REVERSE TRANSCRIPTASE-LIKE PROTEIN"/>
    <property type="match status" value="1"/>
</dbReference>
<keyword evidence="3" id="KW-1185">Reference proteome</keyword>